<gene>
    <name evidence="4" type="ORF">J2Z71_000645</name>
</gene>
<proteinExistence type="predicted"/>
<comment type="caution">
    <text evidence="4">The sequence shown here is derived from an EMBL/GenBank/DDBJ whole genome shotgun (WGS) entry which is preliminary data.</text>
</comment>
<dbReference type="EMBL" id="JAGGLJ010000005">
    <property type="protein sequence ID" value="MBP2025120.1"/>
    <property type="molecule type" value="Genomic_DNA"/>
</dbReference>
<organism evidence="4 5">
    <name type="scientific">Peptoniphilus stercorisuis</name>
    <dbReference type="NCBI Taxonomy" id="1436965"/>
    <lineage>
        <taxon>Bacteria</taxon>
        <taxon>Bacillati</taxon>
        <taxon>Bacillota</taxon>
        <taxon>Tissierellia</taxon>
        <taxon>Tissierellales</taxon>
        <taxon>Peptoniphilaceae</taxon>
        <taxon>Peptoniphilus</taxon>
    </lineage>
</organism>
<dbReference type="SUPFAM" id="SSF52218">
    <property type="entry name" value="Flavoproteins"/>
    <property type="match status" value="1"/>
</dbReference>
<accession>A0ABS4KBG8</accession>
<dbReference type="Proteomes" id="UP001519306">
    <property type="component" value="Unassembled WGS sequence"/>
</dbReference>
<keyword evidence="1" id="KW-0285">Flavoprotein</keyword>
<keyword evidence="5" id="KW-1185">Reference proteome</keyword>
<evidence type="ECO:0000256" key="1">
    <source>
        <dbReference type="ARBA" id="ARBA00022630"/>
    </source>
</evidence>
<dbReference type="PANTHER" id="PTHR43278">
    <property type="entry name" value="NAD(P)H-DEPENDENT FMN-CONTAINING OXIDOREDUCTASE YWQN-RELATED"/>
    <property type="match status" value="1"/>
</dbReference>
<dbReference type="Pfam" id="PF03358">
    <property type="entry name" value="FMN_red"/>
    <property type="match status" value="1"/>
</dbReference>
<evidence type="ECO:0000313" key="4">
    <source>
        <dbReference type="EMBL" id="MBP2025120.1"/>
    </source>
</evidence>
<dbReference type="Gene3D" id="3.40.50.360">
    <property type="match status" value="1"/>
</dbReference>
<dbReference type="PANTHER" id="PTHR43278:SF2">
    <property type="entry name" value="IRON-SULFUR FLAVOPROTEIN"/>
    <property type="match status" value="1"/>
</dbReference>
<evidence type="ECO:0000313" key="5">
    <source>
        <dbReference type="Proteomes" id="UP001519306"/>
    </source>
</evidence>
<protein>
    <submittedName>
        <fullName evidence="4">Multimeric flavodoxin WrbA</fullName>
    </submittedName>
</protein>
<sequence>MKILAIAGSSRKNSNTDNFLDLFLENFNLKNEDITYLTLKDLDYSYCISCYGCAKVPRCILKDDLTDIYPIIEESDMIIFSTPIYFNSVSSISKSFIDRMQVYWSRKFLLKLPPIKEKFGICLINGGAKYTEEQFLGSELVFDHFLKVTSCKNHLTLKVSNTDENPINSENEDFIRFLNSINLDFNARKSYVLKEKNYGNK</sequence>
<keyword evidence="2" id="KW-0288">FMN</keyword>
<dbReference type="InterPro" id="IPR029039">
    <property type="entry name" value="Flavoprotein-like_sf"/>
</dbReference>
<dbReference type="InterPro" id="IPR005025">
    <property type="entry name" value="FMN_Rdtase-like_dom"/>
</dbReference>
<reference evidence="4 5" key="1">
    <citation type="submission" date="2021-03" db="EMBL/GenBank/DDBJ databases">
        <title>Genomic Encyclopedia of Type Strains, Phase IV (KMG-IV): sequencing the most valuable type-strain genomes for metagenomic binning, comparative biology and taxonomic classification.</title>
        <authorList>
            <person name="Goeker M."/>
        </authorList>
    </citation>
    <scope>NUCLEOTIDE SEQUENCE [LARGE SCALE GENOMIC DNA]</scope>
    <source>
        <strain evidence="4 5">DSM 27563</strain>
    </source>
</reference>
<evidence type="ECO:0000256" key="2">
    <source>
        <dbReference type="ARBA" id="ARBA00022643"/>
    </source>
</evidence>
<dbReference type="RefSeq" id="WP_245311161.1">
    <property type="nucleotide sequence ID" value="NZ_JAGGLJ010000005.1"/>
</dbReference>
<name>A0ABS4KBG8_9FIRM</name>
<dbReference type="InterPro" id="IPR051796">
    <property type="entry name" value="ISF_SsuE-like"/>
</dbReference>
<feature type="domain" description="NADPH-dependent FMN reductase-like" evidence="3">
    <location>
        <begin position="1"/>
        <end position="105"/>
    </location>
</feature>
<evidence type="ECO:0000259" key="3">
    <source>
        <dbReference type="Pfam" id="PF03358"/>
    </source>
</evidence>